<comment type="caution">
    <text evidence="2">The sequence shown here is derived from an EMBL/GenBank/DDBJ whole genome shotgun (WGS) entry which is preliminary data.</text>
</comment>
<dbReference type="AlphaFoldDB" id="A0A3N0CFR3"/>
<protein>
    <submittedName>
        <fullName evidence="2">Uncharacterized protein</fullName>
    </submittedName>
</protein>
<evidence type="ECO:0000313" key="2">
    <source>
        <dbReference type="EMBL" id="RNL62285.1"/>
    </source>
</evidence>
<evidence type="ECO:0000256" key="1">
    <source>
        <dbReference type="SAM" id="MobiDB-lite"/>
    </source>
</evidence>
<proteinExistence type="predicted"/>
<organism evidence="2 3">
    <name type="scientific">Nocardioides marmoriginsengisoli</name>
    <dbReference type="NCBI Taxonomy" id="661483"/>
    <lineage>
        <taxon>Bacteria</taxon>
        <taxon>Bacillati</taxon>
        <taxon>Actinomycetota</taxon>
        <taxon>Actinomycetes</taxon>
        <taxon>Propionibacteriales</taxon>
        <taxon>Nocardioidaceae</taxon>
        <taxon>Nocardioides</taxon>
    </lineage>
</organism>
<gene>
    <name evidence="2" type="ORF">EFK50_10905</name>
</gene>
<name>A0A3N0CFR3_9ACTN</name>
<accession>A0A3N0CFR3</accession>
<feature type="region of interest" description="Disordered" evidence="1">
    <location>
        <begin position="27"/>
        <end position="85"/>
    </location>
</feature>
<dbReference type="Proteomes" id="UP000267128">
    <property type="component" value="Unassembled WGS sequence"/>
</dbReference>
<dbReference type="EMBL" id="RJSE01000007">
    <property type="protein sequence ID" value="RNL62285.1"/>
    <property type="molecule type" value="Genomic_DNA"/>
</dbReference>
<dbReference type="RefSeq" id="WP_123227582.1">
    <property type="nucleotide sequence ID" value="NZ_RJSE01000007.1"/>
</dbReference>
<evidence type="ECO:0000313" key="3">
    <source>
        <dbReference type="Proteomes" id="UP000267128"/>
    </source>
</evidence>
<keyword evidence="3" id="KW-1185">Reference proteome</keyword>
<feature type="compositionally biased region" description="Basic and acidic residues" evidence="1">
    <location>
        <begin position="49"/>
        <end position="67"/>
    </location>
</feature>
<sequence>MIRFVLVLLLLAAALYGVFWAIDRRNSGGAAGPARPLPRGPVGPDDDEAFLRDLDRDARRSRPDPAPKPDPTPDPTSQETHDHPE</sequence>
<reference evidence="2 3" key="1">
    <citation type="submission" date="2018-11" db="EMBL/GenBank/DDBJ databases">
        <authorList>
            <person name="Li F."/>
        </authorList>
    </citation>
    <scope>NUCLEOTIDE SEQUENCE [LARGE SCALE GENOMIC DNA]</scope>
    <source>
        <strain evidence="2 3">Gsoil 097</strain>
    </source>
</reference>